<dbReference type="InterPro" id="IPR001878">
    <property type="entry name" value="Znf_CCHC"/>
</dbReference>
<dbReference type="EMBL" id="SDMP01000014">
    <property type="protein sequence ID" value="RYR16149.1"/>
    <property type="molecule type" value="Genomic_DNA"/>
</dbReference>
<feature type="compositionally biased region" description="Low complexity" evidence="2">
    <location>
        <begin position="1"/>
        <end position="16"/>
    </location>
</feature>
<dbReference type="SUPFAM" id="SSF57756">
    <property type="entry name" value="Retrovirus zinc finger-like domains"/>
    <property type="match status" value="1"/>
</dbReference>
<organism evidence="4 6">
    <name type="scientific">Arachis hypogaea</name>
    <name type="common">Peanut</name>
    <dbReference type="NCBI Taxonomy" id="3818"/>
    <lineage>
        <taxon>Eukaryota</taxon>
        <taxon>Viridiplantae</taxon>
        <taxon>Streptophyta</taxon>
        <taxon>Embryophyta</taxon>
        <taxon>Tracheophyta</taxon>
        <taxon>Spermatophyta</taxon>
        <taxon>Magnoliopsida</taxon>
        <taxon>eudicotyledons</taxon>
        <taxon>Gunneridae</taxon>
        <taxon>Pentapetalae</taxon>
        <taxon>rosids</taxon>
        <taxon>fabids</taxon>
        <taxon>Fabales</taxon>
        <taxon>Fabaceae</taxon>
        <taxon>Papilionoideae</taxon>
        <taxon>50 kb inversion clade</taxon>
        <taxon>dalbergioids sensu lato</taxon>
        <taxon>Dalbergieae</taxon>
        <taxon>Pterocarpus clade</taxon>
        <taxon>Arachis</taxon>
    </lineage>
</organism>
<evidence type="ECO:0000256" key="1">
    <source>
        <dbReference type="PROSITE-ProRule" id="PRU00047"/>
    </source>
</evidence>
<gene>
    <name evidence="4" type="ORF">Ahy_B04g073084</name>
    <name evidence="5" type="ORF">Ahy_B04g073085</name>
</gene>
<dbReference type="EMBL" id="SDMP01000014">
    <property type="protein sequence ID" value="RYR16147.1"/>
    <property type="molecule type" value="Genomic_DNA"/>
</dbReference>
<feature type="region of interest" description="Disordered" evidence="2">
    <location>
        <begin position="86"/>
        <end position="138"/>
    </location>
</feature>
<reference evidence="4 6" key="1">
    <citation type="submission" date="2019-01" db="EMBL/GenBank/DDBJ databases">
        <title>Sequencing of cultivated peanut Arachis hypogaea provides insights into genome evolution and oil improvement.</title>
        <authorList>
            <person name="Chen X."/>
        </authorList>
    </citation>
    <scope>NUCLEOTIDE SEQUENCE [LARGE SCALE GENOMIC DNA]</scope>
    <source>
        <strain evidence="6">cv. Fuhuasheng</strain>
        <strain evidence="4">GDAAS-fuhuasheng2018</strain>
        <tissue evidence="4">Leaves</tissue>
    </source>
</reference>
<sequence>MTSAAASIGAVATATSQAMDRMEPQARIGNDGGNEHEGRNNAPSAMVPVEITGYPELTNIGQATGESSRRTVLARNNCWEYFTEKKEKKTKITPSSQNFKRGHSVTSRSQCQNNDRRNDNRPNLNLEGQTSTRPEDLRCPRCKKYHPNRPCKAGLGVCYKCRKPGHMARDCSYRKRRDAAESDSQT</sequence>
<evidence type="ECO:0000256" key="2">
    <source>
        <dbReference type="SAM" id="MobiDB-lite"/>
    </source>
</evidence>
<dbReference type="InterPro" id="IPR036875">
    <property type="entry name" value="Znf_CCHC_sf"/>
</dbReference>
<dbReference type="Proteomes" id="UP000289738">
    <property type="component" value="Chromosome B04"/>
</dbReference>
<evidence type="ECO:0000313" key="6">
    <source>
        <dbReference type="Proteomes" id="UP000289738"/>
    </source>
</evidence>
<feature type="compositionally biased region" description="Polar residues" evidence="2">
    <location>
        <begin position="92"/>
        <end position="112"/>
    </location>
</feature>
<dbReference type="AlphaFoldDB" id="A0A444ZPP8"/>
<accession>A0A444ZPP8</accession>
<keyword evidence="1" id="KW-0862">Zinc</keyword>
<keyword evidence="1" id="KW-0863">Zinc-finger</keyword>
<dbReference type="SMART" id="SM00343">
    <property type="entry name" value="ZnF_C2HC"/>
    <property type="match status" value="1"/>
</dbReference>
<dbReference type="GO" id="GO:0008270">
    <property type="term" value="F:zinc ion binding"/>
    <property type="evidence" value="ECO:0007669"/>
    <property type="project" value="UniProtKB-KW"/>
</dbReference>
<keyword evidence="1" id="KW-0479">Metal-binding</keyword>
<evidence type="ECO:0000259" key="3">
    <source>
        <dbReference type="PROSITE" id="PS50158"/>
    </source>
</evidence>
<feature type="domain" description="CCHC-type" evidence="3">
    <location>
        <begin position="158"/>
        <end position="171"/>
    </location>
</feature>
<feature type="region of interest" description="Disordered" evidence="2">
    <location>
        <begin position="1"/>
        <end position="42"/>
    </location>
</feature>
<dbReference type="GO" id="GO:0003676">
    <property type="term" value="F:nucleic acid binding"/>
    <property type="evidence" value="ECO:0007669"/>
    <property type="project" value="InterPro"/>
</dbReference>
<evidence type="ECO:0000313" key="5">
    <source>
        <dbReference type="EMBL" id="RYR16149.1"/>
    </source>
</evidence>
<comment type="caution">
    <text evidence="4">The sequence shown here is derived from an EMBL/GenBank/DDBJ whole genome shotgun (WGS) entry which is preliminary data.</text>
</comment>
<dbReference type="Pfam" id="PF00098">
    <property type="entry name" value="zf-CCHC"/>
    <property type="match status" value="1"/>
</dbReference>
<name>A0A444ZPP8_ARAHY</name>
<keyword evidence="6" id="KW-1185">Reference proteome</keyword>
<dbReference type="PROSITE" id="PS50158">
    <property type="entry name" value="ZF_CCHC"/>
    <property type="match status" value="1"/>
</dbReference>
<dbReference type="Gene3D" id="4.10.60.10">
    <property type="entry name" value="Zinc finger, CCHC-type"/>
    <property type="match status" value="1"/>
</dbReference>
<evidence type="ECO:0000313" key="4">
    <source>
        <dbReference type="EMBL" id="RYR16147.1"/>
    </source>
</evidence>
<protein>
    <recommendedName>
        <fullName evidence="3">CCHC-type domain-containing protein</fullName>
    </recommendedName>
</protein>
<proteinExistence type="predicted"/>